<proteinExistence type="inferred from homology"/>
<gene>
    <name evidence="16" type="ORF">A3G33_02805</name>
</gene>
<evidence type="ECO:0000256" key="5">
    <source>
        <dbReference type="ARBA" id="ARBA00022741"/>
    </source>
</evidence>
<keyword evidence="4" id="KW-0813">Transport</keyword>
<evidence type="ECO:0000256" key="13">
    <source>
        <dbReference type="ARBA" id="ARBA00026013"/>
    </source>
</evidence>
<dbReference type="FunFam" id="3.40.50.300:FF:002432">
    <property type="entry name" value="ATP synthase subunit alpha, mitochondrial"/>
    <property type="match status" value="1"/>
</dbReference>
<sequence>MTSDLRYKEFGVVKSVCGCVVNVLNLKNCFLGQLVRFGYGTEGIIMGFNPDSAMVLVVKQNEPLSAGTKVEATLEPFNMPTGEKFMGRVVNPLGEALDGQGDIEPDEMLPYFAKGPGIMDRNPVVVTIETGVKMVDTMLPLGHGQRSLIMGDKMMGKTTIGTDIILNQKGRNVICIYCAIGKPRATLSRVINLLSQNGCLDYTIVCSAGANTSPGQQYLAPYAACSLGEYFMKRGKRVFVLFDDFTKHAWSYRELSLLMGVPPGRDSYPGDVFYLHSRMIERAAQLNDKLGNGSMTFIAIVELLEGDLTAYVPTNLVSMTDGQIVLNTTSFNEGFRPALDIGLSVSRIGTKVQWKAMKDVSKSMRLEYIQYKELLRISKLSTGGISVETQEKLDSGKLLTSLIVQGPNVPVDYVRQIMVFFVRNEKLLKGLTPEQGGLFVENILEYAEQHDHGLVAELRSKKDLKDDLKQRITKVAQILIDDIKQGSVQKASPVGAAN</sequence>
<keyword evidence="6" id="KW-0375">Hydrogen ion transport</keyword>
<evidence type="ECO:0000256" key="4">
    <source>
        <dbReference type="ARBA" id="ARBA00022448"/>
    </source>
</evidence>
<evidence type="ECO:0000256" key="8">
    <source>
        <dbReference type="ARBA" id="ARBA00022967"/>
    </source>
</evidence>
<dbReference type="GO" id="GO:0045259">
    <property type="term" value="C:proton-transporting ATP synthase complex"/>
    <property type="evidence" value="ECO:0007669"/>
    <property type="project" value="UniProtKB-KW"/>
</dbReference>
<dbReference type="AlphaFoldDB" id="A0A1G1KVC9"/>
<dbReference type="InterPro" id="IPR036121">
    <property type="entry name" value="ATPase_F1/V1/A1_a/bsu_N_sf"/>
</dbReference>
<dbReference type="GO" id="GO:0005524">
    <property type="term" value="F:ATP binding"/>
    <property type="evidence" value="ECO:0007669"/>
    <property type="project" value="UniProtKB-KW"/>
</dbReference>
<evidence type="ECO:0000256" key="7">
    <source>
        <dbReference type="ARBA" id="ARBA00022840"/>
    </source>
</evidence>
<dbReference type="InterPro" id="IPR027417">
    <property type="entry name" value="P-loop_NTPase"/>
</dbReference>
<evidence type="ECO:0000313" key="16">
    <source>
        <dbReference type="EMBL" id="OGW96908.1"/>
    </source>
</evidence>
<evidence type="ECO:0000256" key="9">
    <source>
        <dbReference type="ARBA" id="ARBA00023065"/>
    </source>
</evidence>
<dbReference type="SUPFAM" id="SSF52540">
    <property type="entry name" value="P-loop containing nucleoside triphosphate hydrolases"/>
    <property type="match status" value="1"/>
</dbReference>
<dbReference type="CDD" id="cd01132">
    <property type="entry name" value="F1-ATPase_alpha_CD"/>
    <property type="match status" value="1"/>
</dbReference>
<evidence type="ECO:0000256" key="6">
    <source>
        <dbReference type="ARBA" id="ARBA00022781"/>
    </source>
</evidence>
<dbReference type="Gene3D" id="1.20.150.20">
    <property type="entry name" value="ATP synthase alpha/beta chain, C-terminal domain"/>
    <property type="match status" value="1"/>
</dbReference>
<evidence type="ECO:0000256" key="12">
    <source>
        <dbReference type="ARBA" id="ARBA00023310"/>
    </source>
</evidence>
<dbReference type="InterPro" id="IPR020003">
    <property type="entry name" value="ATPase_a/bsu_AS"/>
</dbReference>
<dbReference type="InterPro" id="IPR005294">
    <property type="entry name" value="ATP_synth_F1_asu"/>
</dbReference>
<comment type="subunit">
    <text evidence="13">F-type ATPases have 2 components, CF(1) - the catalytic core - and CF(0) - the membrane proton channel. CF(1) has five subunits: alpha(3), beta(3), gamma(1), delta(1), epsilon(1). CF(0) has four main subunits: a(1), b(1), b'(1) and c(9-12).</text>
</comment>
<protein>
    <submittedName>
        <fullName evidence="16">F0F1 ATP synthase subunit alpha</fullName>
    </submittedName>
</protein>
<name>A0A1G1KVC9_9BACT</name>
<keyword evidence="8" id="KW-1278">Translocase</keyword>
<dbReference type="InterPro" id="IPR023366">
    <property type="entry name" value="ATP_synth_asu-like_sf"/>
</dbReference>
<evidence type="ECO:0000256" key="3">
    <source>
        <dbReference type="ARBA" id="ARBA00008936"/>
    </source>
</evidence>
<evidence type="ECO:0000259" key="15">
    <source>
        <dbReference type="Pfam" id="PF00306"/>
    </source>
</evidence>
<evidence type="ECO:0000259" key="14">
    <source>
        <dbReference type="Pfam" id="PF00006"/>
    </source>
</evidence>
<dbReference type="PANTHER" id="PTHR48082:SF2">
    <property type="entry name" value="ATP SYNTHASE SUBUNIT ALPHA, MITOCHONDRIAL"/>
    <property type="match status" value="1"/>
</dbReference>
<reference evidence="16 17" key="1">
    <citation type="journal article" date="2016" name="Nat. Commun.">
        <title>Thousands of microbial genomes shed light on interconnected biogeochemical processes in an aquifer system.</title>
        <authorList>
            <person name="Anantharaman K."/>
            <person name="Brown C.T."/>
            <person name="Hug L.A."/>
            <person name="Sharon I."/>
            <person name="Castelle C.J."/>
            <person name="Probst A.J."/>
            <person name="Thomas B.C."/>
            <person name="Singh A."/>
            <person name="Wilkins M.J."/>
            <person name="Karaoz U."/>
            <person name="Brodie E.L."/>
            <person name="Williams K.H."/>
            <person name="Hubbard S.S."/>
            <person name="Banfield J.F."/>
        </authorList>
    </citation>
    <scope>NUCLEOTIDE SEQUENCE [LARGE SCALE GENOMIC DNA]</scope>
</reference>
<dbReference type="InterPro" id="IPR033732">
    <property type="entry name" value="ATP_synth_F1_a_nt-bd_dom"/>
</dbReference>
<dbReference type="Gene3D" id="2.40.30.20">
    <property type="match status" value="1"/>
</dbReference>
<dbReference type="Pfam" id="PF00006">
    <property type="entry name" value="ATP-synt_ab"/>
    <property type="match status" value="1"/>
</dbReference>
<comment type="caution">
    <text evidence="16">The sequence shown here is derived from an EMBL/GenBank/DDBJ whole genome shotgun (WGS) entry which is preliminary data.</text>
</comment>
<dbReference type="PROSITE" id="PS00152">
    <property type="entry name" value="ATPASE_ALPHA_BETA"/>
    <property type="match status" value="1"/>
</dbReference>
<evidence type="ECO:0000256" key="1">
    <source>
        <dbReference type="ARBA" id="ARBA00003784"/>
    </source>
</evidence>
<dbReference type="SUPFAM" id="SSF50615">
    <property type="entry name" value="N-terminal domain of alpha and beta subunits of F1 ATP synthase"/>
    <property type="match status" value="1"/>
</dbReference>
<dbReference type="SUPFAM" id="SSF47917">
    <property type="entry name" value="C-terminal domain of alpha and beta subunits of F1 ATP synthase"/>
    <property type="match status" value="1"/>
</dbReference>
<feature type="domain" description="ATPase F1/V1/A1 complex alpha/beta subunit nucleotide-binding" evidence="14">
    <location>
        <begin position="131"/>
        <end position="346"/>
    </location>
</feature>
<organism evidence="16 17">
    <name type="scientific">Candidatus Danuiimicrobium aquiferis</name>
    <dbReference type="NCBI Taxonomy" id="1801832"/>
    <lineage>
        <taxon>Bacteria</taxon>
        <taxon>Pseudomonadati</taxon>
        <taxon>Candidatus Omnitrophota</taxon>
        <taxon>Candidatus Danuiimicrobium</taxon>
    </lineage>
</organism>
<keyword evidence="11" id="KW-0139">CF(1)</keyword>
<evidence type="ECO:0000256" key="10">
    <source>
        <dbReference type="ARBA" id="ARBA00023136"/>
    </source>
</evidence>
<evidence type="ECO:0000256" key="11">
    <source>
        <dbReference type="ARBA" id="ARBA00023196"/>
    </source>
</evidence>
<dbReference type="Gene3D" id="3.40.50.300">
    <property type="entry name" value="P-loop containing nucleotide triphosphate hydrolases"/>
    <property type="match status" value="1"/>
</dbReference>
<dbReference type="PANTHER" id="PTHR48082">
    <property type="entry name" value="ATP SYNTHASE SUBUNIT ALPHA, MITOCHONDRIAL"/>
    <property type="match status" value="1"/>
</dbReference>
<comment type="function">
    <text evidence="1">Produces ATP from ADP in the presence of a proton gradient across the membrane. The alpha chain is a regulatory subunit.</text>
</comment>
<accession>A0A1G1KVC9</accession>
<comment type="subcellular location">
    <subcellularLocation>
        <location evidence="2">Membrane</location>
    </subcellularLocation>
</comment>
<dbReference type="GO" id="GO:0046933">
    <property type="term" value="F:proton-transporting ATP synthase activity, rotational mechanism"/>
    <property type="evidence" value="ECO:0007669"/>
    <property type="project" value="InterPro"/>
</dbReference>
<dbReference type="Pfam" id="PF00306">
    <property type="entry name" value="ATP-synt_ab_C"/>
    <property type="match status" value="1"/>
</dbReference>
<keyword evidence="5" id="KW-0547">Nucleotide-binding</keyword>
<feature type="domain" description="ATP synthase alpha subunit C-terminal" evidence="15">
    <location>
        <begin position="353"/>
        <end position="477"/>
    </location>
</feature>
<evidence type="ECO:0000313" key="17">
    <source>
        <dbReference type="Proteomes" id="UP000178187"/>
    </source>
</evidence>
<comment type="similarity">
    <text evidence="3">Belongs to the ATPase alpha/beta chains family.</text>
</comment>
<keyword evidence="9" id="KW-0406">Ion transport</keyword>
<dbReference type="NCBIfam" id="TIGR00962">
    <property type="entry name" value="atpA"/>
    <property type="match status" value="1"/>
</dbReference>
<dbReference type="GO" id="GO:0043531">
    <property type="term" value="F:ADP binding"/>
    <property type="evidence" value="ECO:0007669"/>
    <property type="project" value="TreeGrafter"/>
</dbReference>
<keyword evidence="12" id="KW-0066">ATP synthesis</keyword>
<dbReference type="Proteomes" id="UP000178187">
    <property type="component" value="Unassembled WGS sequence"/>
</dbReference>
<keyword evidence="7" id="KW-0067">ATP-binding</keyword>
<dbReference type="EMBL" id="MHFR01000045">
    <property type="protein sequence ID" value="OGW96908.1"/>
    <property type="molecule type" value="Genomic_DNA"/>
</dbReference>
<dbReference type="InterPro" id="IPR000793">
    <property type="entry name" value="ATP_synth_asu_C"/>
</dbReference>
<dbReference type="InterPro" id="IPR038376">
    <property type="entry name" value="ATP_synth_asu_C_sf"/>
</dbReference>
<dbReference type="InterPro" id="IPR000194">
    <property type="entry name" value="ATPase_F1/V1/A1_a/bsu_nucl-bd"/>
</dbReference>
<keyword evidence="10" id="KW-0472">Membrane</keyword>
<evidence type="ECO:0000256" key="2">
    <source>
        <dbReference type="ARBA" id="ARBA00004370"/>
    </source>
</evidence>